<dbReference type="EMBL" id="VUNL01000008">
    <property type="protein sequence ID" value="MSV25201.1"/>
    <property type="molecule type" value="Genomic_DNA"/>
</dbReference>
<dbReference type="Proteomes" id="UP000430222">
    <property type="component" value="Unassembled WGS sequence"/>
</dbReference>
<dbReference type="RefSeq" id="WP_328597685.1">
    <property type="nucleotide sequence ID" value="NZ_CBCTNG010000006.1"/>
</dbReference>
<dbReference type="SUPFAM" id="SSF142433">
    <property type="entry name" value="CinA-like"/>
    <property type="match status" value="1"/>
</dbReference>
<dbReference type="InterPro" id="IPR008136">
    <property type="entry name" value="CinA_C"/>
</dbReference>
<evidence type="ECO:0000313" key="3">
    <source>
        <dbReference type="Proteomes" id="UP000430222"/>
    </source>
</evidence>
<reference evidence="2 3" key="1">
    <citation type="submission" date="2019-08" db="EMBL/GenBank/DDBJ databases">
        <title>In-depth cultivation of the pig gut microbiome towards novel bacterial diversity and tailored functional studies.</title>
        <authorList>
            <person name="Wylensek D."/>
            <person name="Hitch T.C.A."/>
            <person name="Clavel T."/>
        </authorList>
    </citation>
    <scope>NUCLEOTIDE SEQUENCE [LARGE SCALE GENOMIC DNA]</scope>
    <source>
        <strain evidence="3">WCA-380-WT-3B3</strain>
    </source>
</reference>
<dbReference type="InterPro" id="IPR036653">
    <property type="entry name" value="CinA-like_C"/>
</dbReference>
<comment type="caution">
    <text evidence="2">The sequence shown here is derived from an EMBL/GenBank/DDBJ whole genome shotgun (WGS) entry which is preliminary data.</text>
</comment>
<keyword evidence="3" id="KW-1185">Reference proteome</keyword>
<evidence type="ECO:0000313" key="2">
    <source>
        <dbReference type="EMBL" id="MSV25201.1"/>
    </source>
</evidence>
<organism evidence="2 3">
    <name type="scientific">Selenomonas montiformis</name>
    <dbReference type="NCBI Taxonomy" id="2652285"/>
    <lineage>
        <taxon>Bacteria</taxon>
        <taxon>Bacillati</taxon>
        <taxon>Bacillota</taxon>
        <taxon>Negativicutes</taxon>
        <taxon>Selenomonadales</taxon>
        <taxon>Selenomonadaceae</taxon>
        <taxon>Selenomonas</taxon>
    </lineage>
</organism>
<protein>
    <submittedName>
        <fullName evidence="2">CinA family protein</fullName>
    </submittedName>
</protein>
<dbReference type="Pfam" id="PF02464">
    <property type="entry name" value="CinA"/>
    <property type="match status" value="1"/>
</dbReference>
<gene>
    <name evidence="2" type="ORF">FYJ78_08405</name>
</gene>
<accession>A0A6I2UZV9</accession>
<evidence type="ECO:0000259" key="1">
    <source>
        <dbReference type="Pfam" id="PF02464"/>
    </source>
</evidence>
<name>A0A6I2UZV9_9FIRM</name>
<dbReference type="NCBIfam" id="TIGR00199">
    <property type="entry name" value="PncC_domain"/>
    <property type="match status" value="1"/>
</dbReference>
<dbReference type="Gene3D" id="3.90.950.20">
    <property type="entry name" value="CinA-like"/>
    <property type="match status" value="1"/>
</dbReference>
<dbReference type="AlphaFoldDB" id="A0A6I2UZV9"/>
<sequence>MKAREECVGEQLKAQGKTIACAESCTGGLLTSRLTDVPGSSSYVRGAVVSYTNEVKEQLVGVRPETIDAYTEISAETAREMAQGIRRLLSTDIGVGITGLAGPGGMAGKPAGLVYIAVSGSRGTVVKPCQFQGGRLSVKQQSADQALQMIQDYLGGVI</sequence>
<feature type="domain" description="CinA C-terminal" evidence="1">
    <location>
        <begin position="4"/>
        <end position="154"/>
    </location>
</feature>
<proteinExistence type="predicted"/>